<dbReference type="PRINTS" id="PR00249">
    <property type="entry name" value="GPCRSECRETIN"/>
</dbReference>
<dbReference type="PANTHER" id="PTHR45620:SF23">
    <property type="entry name" value="GLUCAGON-LIKE PEPTIDE 2 RECEPTOR"/>
    <property type="match status" value="1"/>
</dbReference>
<evidence type="ECO:0000256" key="10">
    <source>
        <dbReference type="SAM" id="Phobius"/>
    </source>
</evidence>
<keyword evidence="14" id="KW-1185">Reference proteome</keyword>
<feature type="transmembrane region" description="Helical" evidence="10">
    <location>
        <begin position="141"/>
        <end position="159"/>
    </location>
</feature>
<keyword evidence="5 10" id="KW-1133">Transmembrane helix</keyword>
<dbReference type="AlphaFoldDB" id="A0A3B5L7E5"/>
<feature type="transmembrane region" description="Helical" evidence="10">
    <location>
        <begin position="228"/>
        <end position="250"/>
    </location>
</feature>
<protein>
    <submittedName>
        <fullName evidence="13">Uncharacterized protein</fullName>
    </submittedName>
</protein>
<reference evidence="13" key="1">
    <citation type="submission" date="2025-08" db="UniProtKB">
        <authorList>
            <consortium name="Ensembl"/>
        </authorList>
    </citation>
    <scope>IDENTIFICATION</scope>
</reference>
<feature type="domain" description="G-protein coupled receptors family 2 profile 2" evidence="12">
    <location>
        <begin position="126"/>
        <end position="364"/>
    </location>
</feature>
<dbReference type="Gene3D" id="1.20.1070.10">
    <property type="entry name" value="Rhodopsin 7-helix transmembrane proteins"/>
    <property type="match status" value="1"/>
</dbReference>
<dbReference type="Proteomes" id="UP000261380">
    <property type="component" value="Unplaced"/>
</dbReference>
<evidence type="ECO:0000256" key="8">
    <source>
        <dbReference type="ARBA" id="ARBA00023170"/>
    </source>
</evidence>
<dbReference type="STRING" id="32473.ENSXCOP00000003709"/>
<feature type="transmembrane region" description="Helical" evidence="10">
    <location>
        <begin position="262"/>
        <end position="290"/>
    </location>
</feature>
<dbReference type="SMART" id="SM00008">
    <property type="entry name" value="HormR"/>
    <property type="match status" value="1"/>
</dbReference>
<dbReference type="GO" id="GO:0017046">
    <property type="term" value="F:peptide hormone binding"/>
    <property type="evidence" value="ECO:0007669"/>
    <property type="project" value="TreeGrafter"/>
</dbReference>
<dbReference type="PROSITE" id="PS50227">
    <property type="entry name" value="G_PROTEIN_RECEP_F2_3"/>
    <property type="match status" value="1"/>
</dbReference>
<keyword evidence="4 10" id="KW-0812">Transmembrane</keyword>
<evidence type="ECO:0000256" key="9">
    <source>
        <dbReference type="ARBA" id="ARBA00023224"/>
    </source>
</evidence>
<reference evidence="13" key="2">
    <citation type="submission" date="2025-09" db="UniProtKB">
        <authorList>
            <consortium name="Ensembl"/>
        </authorList>
    </citation>
    <scope>IDENTIFICATION</scope>
</reference>
<dbReference type="GO" id="GO:0005886">
    <property type="term" value="C:plasma membrane"/>
    <property type="evidence" value="ECO:0007669"/>
    <property type="project" value="UniProtKB-SubCell"/>
</dbReference>
<dbReference type="Pfam" id="PF02793">
    <property type="entry name" value="HRM"/>
    <property type="match status" value="1"/>
</dbReference>
<evidence type="ECO:0000256" key="4">
    <source>
        <dbReference type="ARBA" id="ARBA00022692"/>
    </source>
</evidence>
<feature type="transmembrane region" description="Helical" evidence="10">
    <location>
        <begin position="200"/>
        <end position="219"/>
    </location>
</feature>
<evidence type="ECO:0000256" key="2">
    <source>
        <dbReference type="ARBA" id="ARBA00005314"/>
    </source>
</evidence>
<dbReference type="PROSITE" id="PS50261">
    <property type="entry name" value="G_PROTEIN_RECEP_F2_4"/>
    <property type="match status" value="1"/>
</dbReference>
<dbReference type="InterPro" id="IPR050332">
    <property type="entry name" value="GPCR_2"/>
</dbReference>
<dbReference type="GO" id="GO:0004967">
    <property type="term" value="F:glucagon receptor activity"/>
    <property type="evidence" value="ECO:0007669"/>
    <property type="project" value="TreeGrafter"/>
</dbReference>
<dbReference type="InterPro" id="IPR001879">
    <property type="entry name" value="GPCR_2_extracellular_dom"/>
</dbReference>
<keyword evidence="7 10" id="KW-0472">Membrane</keyword>
<comment type="subcellular location">
    <subcellularLocation>
        <location evidence="1">Cell membrane</location>
        <topology evidence="1">Multi-pass membrane protein</topology>
    </subcellularLocation>
</comment>
<dbReference type="InterPro" id="IPR017981">
    <property type="entry name" value="GPCR_2-like_7TM"/>
</dbReference>
<evidence type="ECO:0000259" key="11">
    <source>
        <dbReference type="PROSITE" id="PS50227"/>
    </source>
</evidence>
<dbReference type="GeneTree" id="ENSGT00940000158127"/>
<evidence type="ECO:0000256" key="6">
    <source>
        <dbReference type="ARBA" id="ARBA00023040"/>
    </source>
</evidence>
<evidence type="ECO:0000256" key="7">
    <source>
        <dbReference type="ARBA" id="ARBA00023136"/>
    </source>
</evidence>
<keyword evidence="8" id="KW-0675">Receptor</keyword>
<dbReference type="GO" id="GO:0007188">
    <property type="term" value="P:adenylate cyclase-modulating G protein-coupled receptor signaling pathway"/>
    <property type="evidence" value="ECO:0007669"/>
    <property type="project" value="TreeGrafter"/>
</dbReference>
<keyword evidence="3" id="KW-1003">Cell membrane</keyword>
<keyword evidence="9" id="KW-0807">Transducer</keyword>
<feature type="transmembrane region" description="Helical" evidence="10">
    <location>
        <begin position="310"/>
        <end position="329"/>
    </location>
</feature>
<dbReference type="Ensembl" id="ENSXCOT00000003749.1">
    <property type="protein sequence ID" value="ENSXCOP00000003709.1"/>
    <property type="gene ID" value="ENSXCOG00000002843.1"/>
</dbReference>
<evidence type="ECO:0000256" key="5">
    <source>
        <dbReference type="ARBA" id="ARBA00022989"/>
    </source>
</evidence>
<feature type="transmembrane region" description="Helical" evidence="10">
    <location>
        <begin position="100"/>
        <end position="120"/>
    </location>
</feature>
<dbReference type="InterPro" id="IPR036445">
    <property type="entry name" value="GPCR_2_extracell_dom_sf"/>
</dbReference>
<evidence type="ECO:0000256" key="3">
    <source>
        <dbReference type="ARBA" id="ARBA00022475"/>
    </source>
</evidence>
<accession>A0A3B5L7E5</accession>
<evidence type="ECO:0000313" key="14">
    <source>
        <dbReference type="Proteomes" id="UP000261380"/>
    </source>
</evidence>
<evidence type="ECO:0000259" key="12">
    <source>
        <dbReference type="PROSITE" id="PS50261"/>
    </source>
</evidence>
<sequence>ESLISKRMEYWQNCNSTLTSAPFPASGSFDMFVCWPHSSPGNVSVPCPPFLPWITEGNKSGLRAYRECLENGSWRKMKNSSDPWRHDSECKEDQYFKDKVVGFFFVLRTFTTPWLMLLKLRRKFRSMLPYLLTRKLHCTRNYIHMNLFVSFILRAAAVISKEIIFHLMYSNLPKNDPGWNSYSSSAVSKVCMEYFVACNYFWLLVEAIFLHTLLFTAVLTKRCLLKKYILLGWGTPVLFVTPWTVVKILYENTGCWSIMNRWFWWIIRGPITLSVLVIFFIFIKILMLLLSKLKADQVKFTDYRYSLARATLVLIPLLGIHEVVFTVLIDECMEGSSRYARNFINLTLSSFQVLTCNARWQLFLFTNHFKVRTCFRGANLKHLWKCTRRQHRKRSRQFDSYGEGPISTARPHLLQVAVQAGSRPLGLWPLKGQELEGYDSAGLDILTRKSLSSSDGEMTLGETMEEILEESQF</sequence>
<name>A0A3B5L7E5_9TELE</name>
<dbReference type="InterPro" id="IPR000832">
    <property type="entry name" value="GPCR_2_secretin-like"/>
</dbReference>
<dbReference type="SUPFAM" id="SSF111418">
    <property type="entry name" value="Hormone receptor domain"/>
    <property type="match status" value="1"/>
</dbReference>
<dbReference type="Pfam" id="PF00002">
    <property type="entry name" value="7tm_2"/>
    <property type="match status" value="1"/>
</dbReference>
<evidence type="ECO:0000256" key="1">
    <source>
        <dbReference type="ARBA" id="ARBA00004651"/>
    </source>
</evidence>
<comment type="similarity">
    <text evidence="2">Belongs to the G-protein coupled receptor 2 family.</text>
</comment>
<dbReference type="Gene3D" id="4.10.1240.10">
    <property type="entry name" value="GPCR, family 2, extracellular hormone receptor domain"/>
    <property type="match status" value="1"/>
</dbReference>
<keyword evidence="6" id="KW-0297">G-protein coupled receptor</keyword>
<proteinExistence type="inferred from homology"/>
<feature type="domain" description="G-protein coupled receptors family 2 profile 1" evidence="11">
    <location>
        <begin position="26"/>
        <end position="94"/>
    </location>
</feature>
<evidence type="ECO:0000313" key="13">
    <source>
        <dbReference type="Ensembl" id="ENSXCOP00000003709.1"/>
    </source>
</evidence>
<dbReference type="GO" id="GO:0007166">
    <property type="term" value="P:cell surface receptor signaling pathway"/>
    <property type="evidence" value="ECO:0007669"/>
    <property type="project" value="InterPro"/>
</dbReference>
<dbReference type="PANTHER" id="PTHR45620">
    <property type="entry name" value="PDF RECEPTOR-LIKE PROTEIN-RELATED"/>
    <property type="match status" value="1"/>
</dbReference>
<organism evidence="13 14">
    <name type="scientific">Xiphophorus couchianus</name>
    <name type="common">Monterrey platyfish</name>
    <dbReference type="NCBI Taxonomy" id="32473"/>
    <lineage>
        <taxon>Eukaryota</taxon>
        <taxon>Metazoa</taxon>
        <taxon>Chordata</taxon>
        <taxon>Craniata</taxon>
        <taxon>Vertebrata</taxon>
        <taxon>Euteleostomi</taxon>
        <taxon>Actinopterygii</taxon>
        <taxon>Neopterygii</taxon>
        <taxon>Teleostei</taxon>
        <taxon>Neoteleostei</taxon>
        <taxon>Acanthomorphata</taxon>
        <taxon>Ovalentaria</taxon>
        <taxon>Atherinomorphae</taxon>
        <taxon>Cyprinodontiformes</taxon>
        <taxon>Poeciliidae</taxon>
        <taxon>Poeciliinae</taxon>
        <taxon>Xiphophorus</taxon>
    </lineage>
</organism>